<dbReference type="Gene3D" id="2.40.10.10">
    <property type="entry name" value="Trypsin-like serine proteases"/>
    <property type="match status" value="1"/>
</dbReference>
<keyword evidence="6 7" id="KW-0720">Serine protease</keyword>
<reference evidence="8" key="2">
    <citation type="journal article" date="2021" name="PeerJ">
        <title>Extensive microbial diversity within the chicken gut microbiome revealed by metagenomics and culture.</title>
        <authorList>
            <person name="Gilroy R."/>
            <person name="Ravi A."/>
            <person name="Getino M."/>
            <person name="Pursley I."/>
            <person name="Horton D.L."/>
            <person name="Alikhan N.F."/>
            <person name="Baker D."/>
            <person name="Gharbi K."/>
            <person name="Hall N."/>
            <person name="Watson M."/>
            <person name="Adriaenssens E.M."/>
            <person name="Foster-Nyarko E."/>
            <person name="Jarju S."/>
            <person name="Secka A."/>
            <person name="Antonio M."/>
            <person name="Oren A."/>
            <person name="Chaudhuri R.R."/>
            <person name="La Ragione R."/>
            <person name="Hildebrand F."/>
            <person name="Pallen M.J."/>
        </authorList>
    </citation>
    <scope>NUCLEOTIDE SEQUENCE</scope>
    <source>
        <strain evidence="8">15467</strain>
    </source>
</reference>
<dbReference type="Proteomes" id="UP000823635">
    <property type="component" value="Unassembled WGS sequence"/>
</dbReference>
<dbReference type="InterPro" id="IPR009003">
    <property type="entry name" value="Peptidase_S1_PA"/>
</dbReference>
<sequence>MKKLIIFVLCLSLSLGTKVRADEGMWLLPLLEKFNIEKMHQLGCELSADDIYNINKSSLKDAIVIFGGGCTGEIISNNGLLVTNHHCGYGSIQKLSSVEHDYLKDGFWAMNMGEELPAEGLTVTFIDKFTDVTSRVNNALKGLNSKQREKVLKEISDKIENEAKEKDPYIDAEVVSFYNENVFYLVTTKTYKDIRLVGTPPSSIGKFGGDTDNWMWPRHTGDFSLFRVYADRNNNPAEYSEENIPYTPKKFLSISLKGIQENDFAMIIGFPGRTTRFMTSEEAKEAQQISNRISILARGIRQNILMEDMNADPKINIQYASKYTSSSNGWKKWIGMNETFDKLDVIERRAAQEKAFNSWVAENPARTAKYGKAIEKINNHVRNRAGAMAAYEYLTETLTRIELLTAASMANRQNVSQEAIDNFYKDYSVSTDKKVATAMIRLYRDSVAHNYWPSVLDSIDTRYNGDVAAFVEALFEKSLFTSQEGWNLQSDSTLLASDPANIFSKSVRGQLGKIVTEVTRGEDAYNEGKREYLAGILEMNGKKASYPDANFTMRLTYGSVLPYSPRDAVEYNYYTTLDGVMQKENPDSREFTVPAKLKELWKNKEYGIYAMADGKMPVAFLTNNDITGGNSGSPVLNGKGELLGLAFDGNWEAMSGDVIFEPDLQRCIAVDIRYVLFIIDKFGGAGYLLKEMNLIR</sequence>
<comment type="similarity">
    <text evidence="1 7">Belongs to the peptidase S46 family.</text>
</comment>
<dbReference type="InterPro" id="IPR019500">
    <property type="entry name" value="Pep_S46"/>
</dbReference>
<dbReference type="GO" id="GO:0043171">
    <property type="term" value="P:peptide catabolic process"/>
    <property type="evidence" value="ECO:0007669"/>
    <property type="project" value="UniProtKB-UniRule"/>
</dbReference>
<dbReference type="PANTHER" id="PTHR38469">
    <property type="entry name" value="PERIPLASMIC PEPTIDASE SUBFAMILY S1B"/>
    <property type="match status" value="1"/>
</dbReference>
<evidence type="ECO:0000256" key="4">
    <source>
        <dbReference type="ARBA" id="ARBA00022729"/>
    </source>
</evidence>
<keyword evidence="3 7" id="KW-0645">Protease</keyword>
<evidence type="ECO:0000256" key="1">
    <source>
        <dbReference type="ARBA" id="ARBA00010491"/>
    </source>
</evidence>
<evidence type="ECO:0000256" key="2">
    <source>
        <dbReference type="ARBA" id="ARBA00022438"/>
    </source>
</evidence>
<feature type="signal peptide" evidence="7">
    <location>
        <begin position="1"/>
        <end position="21"/>
    </location>
</feature>
<accession>A0A9D9DL75</accession>
<dbReference type="Pfam" id="PF10459">
    <property type="entry name" value="Peptidase_S46"/>
    <property type="match status" value="1"/>
</dbReference>
<evidence type="ECO:0000313" key="8">
    <source>
        <dbReference type="EMBL" id="MBO8429386.1"/>
    </source>
</evidence>
<evidence type="ECO:0000256" key="3">
    <source>
        <dbReference type="ARBA" id="ARBA00022670"/>
    </source>
</evidence>
<keyword evidence="5 7" id="KW-0378">Hydrolase</keyword>
<evidence type="ECO:0000313" key="9">
    <source>
        <dbReference type="Proteomes" id="UP000823635"/>
    </source>
</evidence>
<organism evidence="8 9">
    <name type="scientific">Candidatus Egerieousia excrementavium</name>
    <dbReference type="NCBI Taxonomy" id="2840778"/>
    <lineage>
        <taxon>Bacteria</taxon>
        <taxon>Pseudomonadati</taxon>
        <taxon>Bacteroidota</taxon>
        <taxon>Bacteroidia</taxon>
        <taxon>Bacteroidales</taxon>
        <taxon>Candidatus Egerieousia</taxon>
    </lineage>
</organism>
<reference evidence="8" key="1">
    <citation type="submission" date="2020-10" db="EMBL/GenBank/DDBJ databases">
        <authorList>
            <person name="Gilroy R."/>
        </authorList>
    </citation>
    <scope>NUCLEOTIDE SEQUENCE</scope>
    <source>
        <strain evidence="8">15467</strain>
    </source>
</reference>
<protein>
    <recommendedName>
        <fullName evidence="7">Dipeptidyl-peptidase</fullName>
        <ecNumber evidence="7">3.4.14.-</ecNumber>
    </recommendedName>
</protein>
<dbReference type="EMBL" id="JADINB010000126">
    <property type="protein sequence ID" value="MBO8429386.1"/>
    <property type="molecule type" value="Genomic_DNA"/>
</dbReference>
<dbReference type="PANTHER" id="PTHR38469:SF1">
    <property type="entry name" value="PERIPLASMIC PEPTIDASE SUBFAMILY S1B"/>
    <property type="match status" value="1"/>
</dbReference>
<dbReference type="EC" id="3.4.14.-" evidence="7"/>
<keyword evidence="2 7" id="KW-0031">Aminopeptidase</keyword>
<comment type="caution">
    <text evidence="8">The sequence shown here is derived from an EMBL/GenBank/DDBJ whole genome shotgun (WGS) entry which is preliminary data.</text>
</comment>
<comment type="function">
    <text evidence="7">Catalyzes the removal of dipeptides from the N-terminus of oligopeptides.</text>
</comment>
<evidence type="ECO:0000256" key="7">
    <source>
        <dbReference type="RuleBase" id="RU366067"/>
    </source>
</evidence>
<name>A0A9D9DL75_9BACT</name>
<dbReference type="GO" id="GO:0070009">
    <property type="term" value="F:serine-type aminopeptidase activity"/>
    <property type="evidence" value="ECO:0007669"/>
    <property type="project" value="UniProtKB-UniRule"/>
</dbReference>
<evidence type="ECO:0000256" key="5">
    <source>
        <dbReference type="ARBA" id="ARBA00022801"/>
    </source>
</evidence>
<dbReference type="AlphaFoldDB" id="A0A9D9DL75"/>
<feature type="chain" id="PRO_5039763049" description="Dipeptidyl-peptidase" evidence="7">
    <location>
        <begin position="22"/>
        <end position="696"/>
    </location>
</feature>
<keyword evidence="4 7" id="KW-0732">Signal</keyword>
<dbReference type="SUPFAM" id="SSF50494">
    <property type="entry name" value="Trypsin-like serine proteases"/>
    <property type="match status" value="1"/>
</dbReference>
<gene>
    <name evidence="8" type="ORF">IAC68_05610</name>
</gene>
<dbReference type="InterPro" id="IPR043504">
    <property type="entry name" value="Peptidase_S1_PA_chymotrypsin"/>
</dbReference>
<proteinExistence type="inferred from homology"/>
<dbReference type="GO" id="GO:0006508">
    <property type="term" value="P:proteolysis"/>
    <property type="evidence" value="ECO:0007669"/>
    <property type="project" value="UniProtKB-KW"/>
</dbReference>
<dbReference type="GO" id="GO:0008239">
    <property type="term" value="F:dipeptidyl-peptidase activity"/>
    <property type="evidence" value="ECO:0007669"/>
    <property type="project" value="UniProtKB-UniRule"/>
</dbReference>
<evidence type="ECO:0000256" key="6">
    <source>
        <dbReference type="ARBA" id="ARBA00022825"/>
    </source>
</evidence>